<dbReference type="GO" id="GO:0031640">
    <property type="term" value="P:killing of cells of another organism"/>
    <property type="evidence" value="ECO:0007669"/>
    <property type="project" value="UniProtKB-KW"/>
</dbReference>
<dbReference type="InterPro" id="IPR037146">
    <property type="entry name" value="Colicin/pyocin_DNase_dom_sf"/>
</dbReference>
<keyword evidence="2" id="KW-0929">Antimicrobial</keyword>
<dbReference type="InterPro" id="IPR003615">
    <property type="entry name" value="HNH_nuc"/>
</dbReference>
<evidence type="ECO:0000256" key="1">
    <source>
        <dbReference type="ARBA" id="ARBA00006811"/>
    </source>
</evidence>
<dbReference type="InterPro" id="IPR016128">
    <property type="entry name" value="Pyosin/cloacin_T_dom"/>
</dbReference>
<sequence length="856" mass="92513">MAPSTLNDGSTGDVVIKSGPPASGGGSGGSGGGHGGGGGNRVGASGNFGGPSAKTIALRKQANRERKEKEERDKAQAAAKARQDLEMARNQTRQQLLTGLAQRQGAFKIECDRNFAVRAEQLTQSLADEVLAVRKAPDVGTSSEPWQLYSINKTKSEIDGLRVRKTAQLNERIGVAHSFDGHDPLLRTATDYMARLEQFGEALASGHQIWESAYSAAHEARLLSAQISVLNDKYSALTSEHAEWVVRLAEWERQRQYAEQRDARVRFKRQADADTRIERVKHANTCRFPVKQSMTGMSAFAVAGRTWVAGAGDALAIAVSRSVVLLAEVAGTLTVRQLAIFVAGMAYPSELGNGELTPEQRSRLSHAVAVPAHALELHDSVELQTIADAGGSAQAEYRLKPLAIDEGTAIIAARTGGDIDSWVPVVNASLDPLTGAYIAEIPGSPTRYVEFMAGTAPQAQVFSQTPLAVTQPQIQEIPDGVDWRIQDCIVCVPGLEPIYLSFGVPPMGAGVVTGSGQQATQDWWSTAAQPVGAAVPAQIGEQFRGREFNSFGAFNEALWQTLGEHRQLVSSFDELNKKRIERGFAPYAPKSTWVGESREFELRYQERSQFWSDPFDLDQISIKVPNIAEGWIGVVPGVVPWPIPPASSWKPLVPPGSEQLGSTTSPITPTTPLIYPGSPAIPVLPPNEMFPSVDEGQIGASIPGYPGDMELPSPDALFRDRRDDPGVATGIGQVVSGVWLGEAARVGGAPIPSHIADQLRGKEFANFHRFREAFWKAVAADKSLRQQFSGSNLRRMREGMSPYSGVLDQVGGRKAFELHHDVEVAAGGNVYGIDNISIMTPSRHIQLHKERRSHDF</sequence>
<dbReference type="InterPro" id="IPR003060">
    <property type="entry name" value="Pyocin_killer"/>
</dbReference>
<evidence type="ECO:0000256" key="8">
    <source>
        <dbReference type="SAM" id="MobiDB-lite"/>
    </source>
</evidence>
<dbReference type="GO" id="GO:0019835">
    <property type="term" value="P:cytolysis"/>
    <property type="evidence" value="ECO:0007669"/>
    <property type="project" value="InterPro"/>
</dbReference>
<evidence type="ECO:0000256" key="4">
    <source>
        <dbReference type="ARBA" id="ARBA00022759"/>
    </source>
</evidence>
<keyword evidence="5" id="KW-0378">Hydrolase</keyword>
<comment type="similarity">
    <text evidence="1">Belongs to the colicin/pyosin nuclease family.</text>
</comment>
<evidence type="ECO:0000313" key="10">
    <source>
        <dbReference type="EMBL" id="VVN68653.1"/>
    </source>
</evidence>
<name>A0A5E6ZY46_PSEFL</name>
<dbReference type="CDD" id="cd00085">
    <property type="entry name" value="HNHc"/>
    <property type="match status" value="1"/>
</dbReference>
<dbReference type="Gene3D" id="3.90.540.10">
    <property type="entry name" value="Colicin/pyocin, DNase domain"/>
    <property type="match status" value="2"/>
</dbReference>
<keyword evidence="3" id="KW-0540">Nuclease</keyword>
<dbReference type="GO" id="GO:0004519">
    <property type="term" value="F:endonuclease activity"/>
    <property type="evidence" value="ECO:0007669"/>
    <property type="project" value="UniProtKB-KW"/>
</dbReference>
<dbReference type="OrthoDB" id="982153at2"/>
<feature type="compositionally biased region" description="Gly residues" evidence="8">
    <location>
        <begin position="22"/>
        <end position="49"/>
    </location>
</feature>
<protein>
    <recommendedName>
        <fullName evidence="9">Pyosin/cloacin translocation domain-containing protein</fullName>
    </recommendedName>
</protein>
<dbReference type="GO" id="GO:0042742">
    <property type="term" value="P:defense response to bacterium"/>
    <property type="evidence" value="ECO:0007669"/>
    <property type="project" value="UniProtKB-KW"/>
</dbReference>
<dbReference type="SUPFAM" id="SSF54060">
    <property type="entry name" value="His-Me finger endonucleases"/>
    <property type="match status" value="2"/>
</dbReference>
<feature type="compositionally biased region" description="Basic and acidic residues" evidence="8">
    <location>
        <begin position="62"/>
        <end position="82"/>
    </location>
</feature>
<dbReference type="GO" id="GO:0016787">
    <property type="term" value="F:hydrolase activity"/>
    <property type="evidence" value="ECO:0007669"/>
    <property type="project" value="UniProtKB-KW"/>
</dbReference>
<reference evidence="10 11" key="1">
    <citation type="submission" date="2019-09" db="EMBL/GenBank/DDBJ databases">
        <authorList>
            <person name="Chandra G."/>
            <person name="Truman W A."/>
        </authorList>
    </citation>
    <scope>NUCLEOTIDE SEQUENCE [LARGE SCALE GENOMIC DNA]</scope>
    <source>
        <strain evidence="10">PS712</strain>
    </source>
</reference>
<gene>
    <name evidence="10" type="ORF">PS712_00268</name>
</gene>
<dbReference type="PRINTS" id="PR01300">
    <property type="entry name" value="PYOCINKILLER"/>
</dbReference>
<keyword evidence="7" id="KW-0078">Bacteriocin</keyword>
<feature type="region of interest" description="Disordered" evidence="8">
    <location>
        <begin position="1"/>
        <end position="82"/>
    </location>
</feature>
<dbReference type="Pfam" id="PF06958">
    <property type="entry name" value="Pyocin_S"/>
    <property type="match status" value="1"/>
</dbReference>
<dbReference type="InterPro" id="IPR036302">
    <property type="entry name" value="Pyosin/cloacin_T_dom_sf"/>
</dbReference>
<evidence type="ECO:0000313" key="11">
    <source>
        <dbReference type="Proteomes" id="UP000326018"/>
    </source>
</evidence>
<dbReference type="RefSeq" id="WP_150700589.1">
    <property type="nucleotide sequence ID" value="NZ_CABVIB010000001.1"/>
</dbReference>
<evidence type="ECO:0000256" key="3">
    <source>
        <dbReference type="ARBA" id="ARBA00022722"/>
    </source>
</evidence>
<proteinExistence type="inferred from homology"/>
<dbReference type="InterPro" id="IPR044925">
    <property type="entry name" value="His-Me_finger_sf"/>
</dbReference>
<evidence type="ECO:0000256" key="6">
    <source>
        <dbReference type="ARBA" id="ARBA00023022"/>
    </source>
</evidence>
<dbReference type="SUPFAM" id="SSF69369">
    <property type="entry name" value="Cloacin translocation domain"/>
    <property type="match status" value="1"/>
</dbReference>
<organism evidence="10 11">
    <name type="scientific">Pseudomonas fluorescens</name>
    <dbReference type="NCBI Taxonomy" id="294"/>
    <lineage>
        <taxon>Bacteria</taxon>
        <taxon>Pseudomonadati</taxon>
        <taxon>Pseudomonadota</taxon>
        <taxon>Gammaproteobacteria</taxon>
        <taxon>Pseudomonadales</taxon>
        <taxon>Pseudomonadaceae</taxon>
        <taxon>Pseudomonas</taxon>
    </lineage>
</organism>
<dbReference type="GO" id="GO:0005102">
    <property type="term" value="F:signaling receptor binding"/>
    <property type="evidence" value="ECO:0007669"/>
    <property type="project" value="InterPro"/>
</dbReference>
<dbReference type="EMBL" id="CABVIB010000001">
    <property type="protein sequence ID" value="VVN68653.1"/>
    <property type="molecule type" value="Genomic_DNA"/>
</dbReference>
<keyword evidence="4" id="KW-0255">Endonuclease</keyword>
<evidence type="ECO:0000256" key="5">
    <source>
        <dbReference type="ARBA" id="ARBA00022801"/>
    </source>
</evidence>
<dbReference type="Proteomes" id="UP000326018">
    <property type="component" value="Unassembled WGS sequence"/>
</dbReference>
<accession>A0A5E6ZY46</accession>
<evidence type="ECO:0000259" key="9">
    <source>
        <dbReference type="Pfam" id="PF06958"/>
    </source>
</evidence>
<evidence type="ECO:0000256" key="7">
    <source>
        <dbReference type="ARBA" id="ARBA00023048"/>
    </source>
</evidence>
<dbReference type="AlphaFoldDB" id="A0A5E6ZY46"/>
<keyword evidence="6" id="KW-0044">Antibiotic</keyword>
<dbReference type="Pfam" id="PF21431">
    <property type="entry name" value="Col-Pyo_DNase"/>
    <property type="match status" value="2"/>
</dbReference>
<evidence type="ECO:0000256" key="2">
    <source>
        <dbReference type="ARBA" id="ARBA00022529"/>
    </source>
</evidence>
<feature type="compositionally biased region" description="Polar residues" evidence="8">
    <location>
        <begin position="1"/>
        <end position="10"/>
    </location>
</feature>
<feature type="domain" description="Pyosin/cloacin translocation" evidence="9">
    <location>
        <begin position="384"/>
        <end position="500"/>
    </location>
</feature>